<gene>
    <name evidence="2" type="primary">orf13</name>
</gene>
<name>A0A060A9B7_9RHOD</name>
<proteinExistence type="predicted"/>
<sequence length="106" mass="12540">MKNFLLLWWSDGIWTKQWNQNQNQNPEHQYNTKQTLQRYVTPNAVTVLVKGWQLGSNLGIQIQKEGLQKATMQLPQTWMRIWAVFDDDRVCVAVVSQFITNINNYQ</sequence>
<reference evidence="2" key="1">
    <citation type="submission" date="2014-03" db="EMBL/GenBank/DDBJ databases">
        <title>Metagenomic reconstruction of the complete chloroplast and mitochondrial genomes of a novel unicellular red alga from the Cyanidiaceae family.</title>
        <authorList>
            <person name="Servin-Garciduenas L.E."/>
            <person name="Martinez-Romero E."/>
        </authorList>
    </citation>
    <scope>NUCLEOTIDE SEQUENCE</scope>
    <source>
        <strain evidence="2">MX-AZ01</strain>
    </source>
</reference>
<accession>A0A060A9B7</accession>
<dbReference type="EMBL" id="KJ569775">
    <property type="protein sequence ID" value="AIA61278.1"/>
    <property type="molecule type" value="Genomic_DNA"/>
</dbReference>
<feature type="signal peptide" evidence="1">
    <location>
        <begin position="1"/>
        <end position="15"/>
    </location>
</feature>
<feature type="chain" id="PRO_5013085073" evidence="1">
    <location>
        <begin position="16"/>
        <end position="106"/>
    </location>
</feature>
<keyword evidence="2" id="KW-0150">Chloroplast</keyword>
<organism evidence="2">
    <name type="scientific">Cyanidiaceae sp. MX-AZ01</name>
    <dbReference type="NCBI Taxonomy" id="1503164"/>
    <lineage>
        <taxon>Eukaryota</taxon>
        <taxon>Rhodophyta</taxon>
        <taxon>Bangiophyceae</taxon>
        <taxon>Cyanidiales</taxon>
        <taxon>Cyanidiaceae</taxon>
    </lineage>
</organism>
<evidence type="ECO:0000256" key="1">
    <source>
        <dbReference type="SAM" id="SignalP"/>
    </source>
</evidence>
<geneLocation type="chloroplast" evidence="2"/>
<keyword evidence="1" id="KW-0732">Signal</keyword>
<dbReference type="AlphaFoldDB" id="A0A060A9B7"/>
<evidence type="ECO:0000313" key="2">
    <source>
        <dbReference type="EMBL" id="AIA61278.1"/>
    </source>
</evidence>
<protein>
    <submittedName>
        <fullName evidence="2">Uncharacterized protein</fullName>
    </submittedName>
</protein>
<keyword evidence="2" id="KW-0934">Plastid</keyword>